<proteinExistence type="predicted"/>
<dbReference type="Proteomes" id="UP001229346">
    <property type="component" value="Unassembled WGS sequence"/>
</dbReference>
<evidence type="ECO:0000256" key="4">
    <source>
        <dbReference type="ARBA" id="ARBA00011946"/>
    </source>
</evidence>
<keyword evidence="8 13" id="KW-0808">Transferase</keyword>
<sequence>MGTIDLIRLAIPKGKTSVSAMFRNLGYSLPGDFDESRKYIVPVAGSNLEFILAKPVDIPTYVEYGVADLGIVGKECLVEEERDVYELVDLGIAIGHLSVLSKSTTTRATPNVATSYPKLARRYFAEKGMQAEIIKLSGGLELALLTGIADCIVDVNDKRTLGHFFELDKICSISLRLIANKVSFQIKSANIQYISDELSRHRLS</sequence>
<comment type="function">
    <text evidence="10">Catalyzes the condensation of ATP and 5-phosphoribose 1-diphosphate to form N'-(5'-phosphoribosyl)-ATP (PR-ATP). Has a crucial role in the pathway because the rate of histidine biosynthesis seems to be controlled primarily by regulation of HisG enzymatic activity.</text>
</comment>
<dbReference type="InterPro" id="IPR013820">
    <property type="entry name" value="ATP_PRibTrfase_cat"/>
</dbReference>
<dbReference type="EMBL" id="JAUSSU010000002">
    <property type="protein sequence ID" value="MDQ0111240.1"/>
    <property type="molecule type" value="Genomic_DNA"/>
</dbReference>
<gene>
    <name evidence="13" type="ORF">J2T15_000673</name>
</gene>
<evidence type="ECO:0000256" key="7">
    <source>
        <dbReference type="ARBA" id="ARBA00022676"/>
    </source>
</evidence>
<name>A0ABT9TV46_PAEHA</name>
<dbReference type="InterPro" id="IPR001348">
    <property type="entry name" value="ATP_PRibTrfase_HisG"/>
</dbReference>
<comment type="pathway">
    <text evidence="2">Amino-acid biosynthesis; L-histidine biosynthesis; L-histidine from 5-phospho-alpha-D-ribose 1-diphosphate: step 1/9.</text>
</comment>
<protein>
    <recommendedName>
        <fullName evidence="5 11">ATP phosphoribosyltransferase</fullName>
        <ecNumber evidence="4 11">2.4.2.17</ecNumber>
    </recommendedName>
</protein>
<evidence type="ECO:0000256" key="5">
    <source>
        <dbReference type="ARBA" id="ARBA00020998"/>
    </source>
</evidence>
<dbReference type="PANTHER" id="PTHR21403">
    <property type="entry name" value="ATP PHOSPHORIBOSYLTRANSFERASE ATP-PRTASE"/>
    <property type="match status" value="1"/>
</dbReference>
<evidence type="ECO:0000256" key="6">
    <source>
        <dbReference type="ARBA" id="ARBA00022605"/>
    </source>
</evidence>
<dbReference type="PANTHER" id="PTHR21403:SF8">
    <property type="entry name" value="ATP PHOSPHORIBOSYLTRANSFERASE"/>
    <property type="match status" value="1"/>
</dbReference>
<evidence type="ECO:0000256" key="2">
    <source>
        <dbReference type="ARBA" id="ARBA00004667"/>
    </source>
</evidence>
<comment type="caution">
    <text evidence="13">The sequence shown here is derived from an EMBL/GenBank/DDBJ whole genome shotgun (WGS) entry which is preliminary data.</text>
</comment>
<evidence type="ECO:0000313" key="14">
    <source>
        <dbReference type="Proteomes" id="UP001229346"/>
    </source>
</evidence>
<evidence type="ECO:0000256" key="11">
    <source>
        <dbReference type="NCBIfam" id="TIGR00070"/>
    </source>
</evidence>
<dbReference type="RefSeq" id="WP_307201059.1">
    <property type="nucleotide sequence ID" value="NZ_JAUSSU010000002.1"/>
</dbReference>
<accession>A0ABT9TV46</accession>
<dbReference type="Gene3D" id="3.40.190.10">
    <property type="entry name" value="Periplasmic binding protein-like II"/>
    <property type="match status" value="2"/>
</dbReference>
<dbReference type="GO" id="GO:0003879">
    <property type="term" value="F:ATP phosphoribosyltransferase activity"/>
    <property type="evidence" value="ECO:0007669"/>
    <property type="project" value="UniProtKB-EC"/>
</dbReference>
<organism evidence="13 14">
    <name type="scientific">Paenibacillus harenae</name>
    <dbReference type="NCBI Taxonomy" id="306543"/>
    <lineage>
        <taxon>Bacteria</taxon>
        <taxon>Bacillati</taxon>
        <taxon>Bacillota</taxon>
        <taxon>Bacilli</taxon>
        <taxon>Bacillales</taxon>
        <taxon>Paenibacillaceae</taxon>
        <taxon>Paenibacillus</taxon>
    </lineage>
</organism>
<comment type="catalytic activity">
    <reaction evidence="1">
        <text>1-(5-phospho-beta-D-ribosyl)-ATP + diphosphate = 5-phospho-alpha-D-ribose 1-diphosphate + ATP</text>
        <dbReference type="Rhea" id="RHEA:18473"/>
        <dbReference type="ChEBI" id="CHEBI:30616"/>
        <dbReference type="ChEBI" id="CHEBI:33019"/>
        <dbReference type="ChEBI" id="CHEBI:58017"/>
        <dbReference type="ChEBI" id="CHEBI:73183"/>
        <dbReference type="EC" id="2.4.2.17"/>
    </reaction>
</comment>
<keyword evidence="7 13" id="KW-0328">Glycosyltransferase</keyword>
<evidence type="ECO:0000259" key="12">
    <source>
        <dbReference type="Pfam" id="PF01634"/>
    </source>
</evidence>
<evidence type="ECO:0000256" key="8">
    <source>
        <dbReference type="ARBA" id="ARBA00022679"/>
    </source>
</evidence>
<dbReference type="Pfam" id="PF01634">
    <property type="entry name" value="HisG"/>
    <property type="match status" value="1"/>
</dbReference>
<evidence type="ECO:0000256" key="3">
    <source>
        <dbReference type="ARBA" id="ARBA00011496"/>
    </source>
</evidence>
<reference evidence="13 14" key="1">
    <citation type="submission" date="2023-07" db="EMBL/GenBank/DDBJ databases">
        <title>Sorghum-associated microbial communities from plants grown in Nebraska, USA.</title>
        <authorList>
            <person name="Schachtman D."/>
        </authorList>
    </citation>
    <scope>NUCLEOTIDE SEQUENCE [LARGE SCALE GENOMIC DNA]</scope>
    <source>
        <strain evidence="13 14">CC482</strain>
    </source>
</reference>
<evidence type="ECO:0000256" key="9">
    <source>
        <dbReference type="ARBA" id="ARBA00023102"/>
    </source>
</evidence>
<evidence type="ECO:0000313" key="13">
    <source>
        <dbReference type="EMBL" id="MDQ0111240.1"/>
    </source>
</evidence>
<dbReference type="EC" id="2.4.2.17" evidence="4 11"/>
<dbReference type="NCBIfam" id="TIGR00070">
    <property type="entry name" value="hisG"/>
    <property type="match status" value="1"/>
</dbReference>
<keyword evidence="6" id="KW-0028">Amino-acid biosynthesis</keyword>
<feature type="domain" description="ATP phosphoribosyltransferase catalytic" evidence="12">
    <location>
        <begin position="54"/>
        <end position="198"/>
    </location>
</feature>
<keyword evidence="9" id="KW-0368">Histidine biosynthesis</keyword>
<dbReference type="SUPFAM" id="SSF53850">
    <property type="entry name" value="Periplasmic binding protein-like II"/>
    <property type="match status" value="1"/>
</dbReference>
<evidence type="ECO:0000256" key="10">
    <source>
        <dbReference type="ARBA" id="ARBA00024861"/>
    </source>
</evidence>
<comment type="subunit">
    <text evidence="3">Heteromultimer composed of HisG and HisZ subunits.</text>
</comment>
<evidence type="ECO:0000256" key="1">
    <source>
        <dbReference type="ARBA" id="ARBA00000915"/>
    </source>
</evidence>
<keyword evidence="14" id="KW-1185">Reference proteome</keyword>